<proteinExistence type="predicted"/>
<gene>
    <name evidence="1" type="ORF">D5086_032232</name>
</gene>
<keyword evidence="2" id="KW-1185">Reference proteome</keyword>
<protein>
    <submittedName>
        <fullName evidence="1">Uncharacterized protein</fullName>
    </submittedName>
</protein>
<sequence length="75" mass="8705">MYMCSWIIMIQKTGGVVKRHDDNFGVGKEEYNTRQVKLKLLRLRLPLRFLGWANHLFLWCIISTVHAVGITTSLS</sequence>
<organism evidence="1 2">
    <name type="scientific">Populus alba</name>
    <name type="common">White poplar</name>
    <dbReference type="NCBI Taxonomy" id="43335"/>
    <lineage>
        <taxon>Eukaryota</taxon>
        <taxon>Viridiplantae</taxon>
        <taxon>Streptophyta</taxon>
        <taxon>Embryophyta</taxon>
        <taxon>Tracheophyta</taxon>
        <taxon>Spermatophyta</taxon>
        <taxon>Magnoliopsida</taxon>
        <taxon>eudicotyledons</taxon>
        <taxon>Gunneridae</taxon>
        <taxon>Pentapetalae</taxon>
        <taxon>rosids</taxon>
        <taxon>fabids</taxon>
        <taxon>Malpighiales</taxon>
        <taxon>Salicaceae</taxon>
        <taxon>Saliceae</taxon>
        <taxon>Populus</taxon>
    </lineage>
</organism>
<accession>A0ACC4AKT6</accession>
<dbReference type="Proteomes" id="UP000309997">
    <property type="component" value="Unassembled WGS sequence"/>
</dbReference>
<dbReference type="EMBL" id="RCHU02000018">
    <property type="protein sequence ID" value="KAL3566817.1"/>
    <property type="molecule type" value="Genomic_DNA"/>
</dbReference>
<name>A0ACC4AKT6_POPAL</name>
<comment type="caution">
    <text evidence="1">The sequence shown here is derived from an EMBL/GenBank/DDBJ whole genome shotgun (WGS) entry which is preliminary data.</text>
</comment>
<evidence type="ECO:0000313" key="2">
    <source>
        <dbReference type="Proteomes" id="UP000309997"/>
    </source>
</evidence>
<reference evidence="1 2" key="1">
    <citation type="journal article" date="2024" name="Plant Biotechnol. J.">
        <title>Genome and CRISPR/Cas9 system of a widespread forest tree (Populus alba) in the world.</title>
        <authorList>
            <person name="Liu Y.J."/>
            <person name="Jiang P.F."/>
            <person name="Han X.M."/>
            <person name="Li X.Y."/>
            <person name="Wang H.M."/>
            <person name="Wang Y.J."/>
            <person name="Wang X.X."/>
            <person name="Zeng Q.Y."/>
        </authorList>
    </citation>
    <scope>NUCLEOTIDE SEQUENCE [LARGE SCALE GENOMIC DNA]</scope>
    <source>
        <strain evidence="2">cv. PAL-ZL1</strain>
    </source>
</reference>
<evidence type="ECO:0000313" key="1">
    <source>
        <dbReference type="EMBL" id="KAL3566817.1"/>
    </source>
</evidence>